<evidence type="ECO:0000313" key="2">
    <source>
        <dbReference type="Proteomes" id="UP000516320"/>
    </source>
</evidence>
<dbReference type="InterPro" id="IPR021456">
    <property type="entry name" value="DUF3107"/>
</dbReference>
<dbReference type="AlphaFoldDB" id="A0A7H0SML7"/>
<dbReference type="Pfam" id="PF11305">
    <property type="entry name" value="DUF3107"/>
    <property type="match status" value="1"/>
</dbReference>
<accession>A0A7H0SML7</accession>
<sequence>MSVDIKIGFVGSQRELAIASREERDALNNKISAALTADGESVLELDDTVGHRYLIRTSRIAWVEVGEGHSRQVGFIGN</sequence>
<dbReference type="Proteomes" id="UP000516320">
    <property type="component" value="Chromosome"/>
</dbReference>
<name>A0A7H0SML7_9CORY</name>
<dbReference type="KEGG" id="cpoy:GP475_03345"/>
<dbReference type="EMBL" id="CP046884">
    <property type="protein sequence ID" value="QNQ89792.1"/>
    <property type="molecule type" value="Genomic_DNA"/>
</dbReference>
<organism evidence="1 2">
    <name type="scientific">Corynebacterium poyangense</name>
    <dbReference type="NCBI Taxonomy" id="2684405"/>
    <lineage>
        <taxon>Bacteria</taxon>
        <taxon>Bacillati</taxon>
        <taxon>Actinomycetota</taxon>
        <taxon>Actinomycetes</taxon>
        <taxon>Mycobacteriales</taxon>
        <taxon>Corynebacteriaceae</taxon>
        <taxon>Corynebacterium</taxon>
    </lineage>
</organism>
<protein>
    <submittedName>
        <fullName evidence="1">DUF3107 family protein</fullName>
    </submittedName>
</protein>
<evidence type="ECO:0000313" key="1">
    <source>
        <dbReference type="EMBL" id="QNQ89792.1"/>
    </source>
</evidence>
<gene>
    <name evidence="1" type="ORF">GP475_03345</name>
</gene>
<reference evidence="1 2" key="1">
    <citation type="submission" date="2019-12" db="EMBL/GenBank/DDBJ databases">
        <title>Corynebacterium sp. nov., isolated from feces of the Anser Albifrons in China.</title>
        <authorList>
            <person name="Liu Q."/>
        </authorList>
    </citation>
    <scope>NUCLEOTIDE SEQUENCE [LARGE SCALE GENOMIC DNA]</scope>
    <source>
        <strain evidence="1 2">4H37-19</strain>
    </source>
</reference>
<keyword evidence="2" id="KW-1185">Reference proteome</keyword>
<dbReference type="RefSeq" id="WP_187975245.1">
    <property type="nucleotide sequence ID" value="NZ_CP046884.1"/>
</dbReference>
<proteinExistence type="predicted"/>